<name>L0G2W5_ECHVK</name>
<protein>
    <submittedName>
        <fullName evidence="1">Uncharacterized protein</fullName>
    </submittedName>
</protein>
<reference evidence="2" key="1">
    <citation type="submission" date="2012-02" db="EMBL/GenBank/DDBJ databases">
        <title>The complete genome of Echinicola vietnamensis DSM 17526.</title>
        <authorList>
            <person name="Lucas S."/>
            <person name="Copeland A."/>
            <person name="Lapidus A."/>
            <person name="Glavina del Rio T."/>
            <person name="Dalin E."/>
            <person name="Tice H."/>
            <person name="Bruce D."/>
            <person name="Goodwin L."/>
            <person name="Pitluck S."/>
            <person name="Peters L."/>
            <person name="Ovchinnikova G."/>
            <person name="Teshima H."/>
            <person name="Kyrpides N."/>
            <person name="Mavromatis K."/>
            <person name="Ivanova N."/>
            <person name="Brettin T."/>
            <person name="Detter J.C."/>
            <person name="Han C."/>
            <person name="Larimer F."/>
            <person name="Land M."/>
            <person name="Hauser L."/>
            <person name="Markowitz V."/>
            <person name="Cheng J.-F."/>
            <person name="Hugenholtz P."/>
            <person name="Woyke T."/>
            <person name="Wu D."/>
            <person name="Brambilla E."/>
            <person name="Klenk H.-P."/>
            <person name="Eisen J.A."/>
        </authorList>
    </citation>
    <scope>NUCLEOTIDE SEQUENCE [LARGE SCALE GENOMIC DNA]</scope>
    <source>
        <strain evidence="2">DSM 17526 / LMG 23754 / KMM 6221</strain>
    </source>
</reference>
<dbReference type="RefSeq" id="WP_015266737.1">
    <property type="nucleotide sequence ID" value="NC_019904.1"/>
</dbReference>
<dbReference type="EMBL" id="CP003346">
    <property type="protein sequence ID" value="AGA79185.1"/>
    <property type="molecule type" value="Genomic_DNA"/>
</dbReference>
<proteinExistence type="predicted"/>
<evidence type="ECO:0000313" key="2">
    <source>
        <dbReference type="Proteomes" id="UP000010796"/>
    </source>
</evidence>
<sequence>MNRNHKIKMMAFTLCGVLMMIFPQKAEGLWNTLGISKISPKTVLREIAISRLPLHVPKALASSGEEIEKADSSRTEGKCTCIL</sequence>
<organism evidence="1 2">
    <name type="scientific">Echinicola vietnamensis (strain DSM 17526 / LMG 23754 / KMM 6221)</name>
    <dbReference type="NCBI Taxonomy" id="926556"/>
    <lineage>
        <taxon>Bacteria</taxon>
        <taxon>Pseudomonadati</taxon>
        <taxon>Bacteroidota</taxon>
        <taxon>Cytophagia</taxon>
        <taxon>Cytophagales</taxon>
        <taxon>Cyclobacteriaceae</taxon>
        <taxon>Echinicola</taxon>
    </lineage>
</organism>
<dbReference type="HOGENOM" id="CLU_2537207_0_0_10"/>
<dbReference type="AlphaFoldDB" id="L0G2W5"/>
<dbReference type="STRING" id="926556.Echvi_2947"/>
<gene>
    <name evidence="1" type="ordered locus">Echvi_2947</name>
</gene>
<dbReference type="Proteomes" id="UP000010796">
    <property type="component" value="Chromosome"/>
</dbReference>
<keyword evidence="2" id="KW-1185">Reference proteome</keyword>
<evidence type="ECO:0000313" key="1">
    <source>
        <dbReference type="EMBL" id="AGA79185.1"/>
    </source>
</evidence>
<accession>L0G2W5</accession>
<dbReference type="KEGG" id="evi:Echvi_2947"/>